<sequence>MKSSTILFLGQAVALLSAATCHALDFTIPENIVIGKEVTVEWAGTPSLDTSDQSVVLFKGDEALVSLCHGLVSGSGKCTFTLAEDDVKTLERGNSGYHIGLQGENDITLDISKDFGIRSAKGSTGHDGVKHKKKKQKVQQSEKKAKKQREKEREEENKDDDNDEDENEDEDEEEEDKHKHENENEDEDEDEKENEEEDEDKDTDEHTDEDEKEKAKKEKSKKTYHAAVREKPWHRKEEHEEIHKDKHRSDEEPQDPSHPKGDPVHHHHHQHSDPEAPMSSEYETLTSTYGSTSVINFAVDPSSSSSESSPTSTLKSQATVMSTSTTLAIDTSLTSTSCDSAAPASSSPEPAEANPAMALDDSQKQKDIEQQAAKKLRREKEDEKQRELKAAAEEKEEEERKQRNPEADVEDTWAQVMPTLRPMFSQGNVLFGLPLECVCMMRMPHGTFSAVNIREAEAKNKKAQDVEAIEPELWQLRAYGHNHLKDAHRDMNMQLRAAKKAAKKAPKKSSSSSSSKKLKIAHDHGHTLSQASVAEDEFADYESSFQPELWQLRAHGHHFLLKNAYEKHQKMMKKGKAQQAKAGKKQAAVKGEKLVAKKRDLNEKKEQRILAAGADADDEPAIAPLADGEDDEE</sequence>
<feature type="signal peptide" evidence="2">
    <location>
        <begin position="1"/>
        <end position="23"/>
    </location>
</feature>
<evidence type="ECO:0000313" key="4">
    <source>
        <dbReference type="Proteomes" id="UP000738359"/>
    </source>
</evidence>
<feature type="non-terminal residue" evidence="3">
    <location>
        <position position="633"/>
    </location>
</feature>
<keyword evidence="4" id="KW-1185">Reference proteome</keyword>
<evidence type="ECO:0000256" key="1">
    <source>
        <dbReference type="SAM" id="MobiDB-lite"/>
    </source>
</evidence>
<feature type="compositionally biased region" description="Polar residues" evidence="1">
    <location>
        <begin position="281"/>
        <end position="295"/>
    </location>
</feature>
<protein>
    <submittedName>
        <fullName evidence="3">Uncharacterized protein</fullName>
    </submittedName>
</protein>
<feature type="compositionally biased region" description="Low complexity" evidence="1">
    <location>
        <begin position="301"/>
        <end position="313"/>
    </location>
</feature>
<organism evidence="3 4">
    <name type="scientific">Mortierella alpina</name>
    <name type="common">Oleaginous fungus</name>
    <name type="synonym">Mortierella renispora</name>
    <dbReference type="NCBI Taxonomy" id="64518"/>
    <lineage>
        <taxon>Eukaryota</taxon>
        <taxon>Fungi</taxon>
        <taxon>Fungi incertae sedis</taxon>
        <taxon>Mucoromycota</taxon>
        <taxon>Mortierellomycotina</taxon>
        <taxon>Mortierellomycetes</taxon>
        <taxon>Mortierellales</taxon>
        <taxon>Mortierellaceae</taxon>
        <taxon>Mortierella</taxon>
    </lineage>
</organism>
<feature type="region of interest" description="Disordered" evidence="1">
    <location>
        <begin position="334"/>
        <end position="410"/>
    </location>
</feature>
<dbReference type="OrthoDB" id="2447497at2759"/>
<comment type="caution">
    <text evidence="3">The sequence shown here is derived from an EMBL/GenBank/DDBJ whole genome shotgun (WGS) entry which is preliminary data.</text>
</comment>
<feature type="region of interest" description="Disordered" evidence="1">
    <location>
        <begin position="496"/>
        <end position="524"/>
    </location>
</feature>
<feature type="region of interest" description="Disordered" evidence="1">
    <location>
        <begin position="120"/>
        <end position="321"/>
    </location>
</feature>
<proteinExistence type="predicted"/>
<feature type="compositionally biased region" description="Basic residues" evidence="1">
    <location>
        <begin position="497"/>
        <end position="507"/>
    </location>
</feature>
<feature type="compositionally biased region" description="Acidic residues" evidence="1">
    <location>
        <begin position="157"/>
        <end position="175"/>
    </location>
</feature>
<feature type="chain" id="PRO_5040348751" evidence="2">
    <location>
        <begin position="24"/>
        <end position="633"/>
    </location>
</feature>
<reference evidence="3" key="1">
    <citation type="journal article" date="2020" name="Fungal Divers.">
        <title>Resolving the Mortierellaceae phylogeny through synthesis of multi-gene phylogenetics and phylogenomics.</title>
        <authorList>
            <person name="Vandepol N."/>
            <person name="Liber J."/>
            <person name="Desiro A."/>
            <person name="Na H."/>
            <person name="Kennedy M."/>
            <person name="Barry K."/>
            <person name="Grigoriev I.V."/>
            <person name="Miller A.N."/>
            <person name="O'Donnell K."/>
            <person name="Stajich J.E."/>
            <person name="Bonito G."/>
        </authorList>
    </citation>
    <scope>NUCLEOTIDE SEQUENCE</scope>
    <source>
        <strain evidence="3">CK1249</strain>
    </source>
</reference>
<feature type="compositionally biased region" description="Basic and acidic residues" evidence="1">
    <location>
        <begin position="378"/>
        <end position="406"/>
    </location>
</feature>
<keyword evidence="2" id="KW-0732">Signal</keyword>
<dbReference type="Proteomes" id="UP000738359">
    <property type="component" value="Unassembled WGS sequence"/>
</dbReference>
<feature type="compositionally biased region" description="Basic and acidic residues" evidence="1">
    <location>
        <begin position="227"/>
        <end position="264"/>
    </location>
</feature>
<feature type="region of interest" description="Disordered" evidence="1">
    <location>
        <begin position="598"/>
        <end position="633"/>
    </location>
</feature>
<gene>
    <name evidence="3" type="ORF">BGZ70_010015</name>
</gene>
<evidence type="ECO:0000313" key="3">
    <source>
        <dbReference type="EMBL" id="KAF9956223.1"/>
    </source>
</evidence>
<accession>A0A9P6J066</accession>
<dbReference type="AlphaFoldDB" id="A0A9P6J066"/>
<feature type="compositionally biased region" description="Basic and acidic residues" evidence="1">
    <location>
        <begin position="598"/>
        <end position="608"/>
    </location>
</feature>
<dbReference type="EMBL" id="JAAAHY010000860">
    <property type="protein sequence ID" value="KAF9956223.1"/>
    <property type="molecule type" value="Genomic_DNA"/>
</dbReference>
<feature type="compositionally biased region" description="Acidic residues" evidence="1">
    <location>
        <begin position="183"/>
        <end position="211"/>
    </location>
</feature>
<name>A0A9P6J066_MORAP</name>
<evidence type="ECO:0000256" key="2">
    <source>
        <dbReference type="SAM" id="SignalP"/>
    </source>
</evidence>
<feature type="compositionally biased region" description="Low complexity" evidence="1">
    <location>
        <begin position="340"/>
        <end position="358"/>
    </location>
</feature>